<accession>A0A2G1W897</accession>
<protein>
    <submittedName>
        <fullName evidence="1">Uncharacterized protein</fullName>
    </submittedName>
</protein>
<proteinExistence type="predicted"/>
<comment type="caution">
    <text evidence="1">The sequence shown here is derived from an EMBL/GenBank/DDBJ whole genome shotgun (WGS) entry which is preliminary data.</text>
</comment>
<dbReference type="AlphaFoldDB" id="A0A2G1W897"/>
<evidence type="ECO:0000313" key="2">
    <source>
        <dbReference type="Proteomes" id="UP000225740"/>
    </source>
</evidence>
<keyword evidence="2" id="KW-1185">Reference proteome</keyword>
<reference evidence="1 2" key="1">
    <citation type="submission" date="2017-06" db="EMBL/GenBank/DDBJ databases">
        <title>Description of Rhodopirellula bahusiensis sp. nov.</title>
        <authorList>
            <person name="Kizina J."/>
            <person name="Harder J."/>
        </authorList>
    </citation>
    <scope>NUCLEOTIDE SEQUENCE [LARGE SCALE GENOMIC DNA]</scope>
    <source>
        <strain evidence="1 2">SWK21</strain>
    </source>
</reference>
<evidence type="ECO:0000313" key="1">
    <source>
        <dbReference type="EMBL" id="PHQ35265.1"/>
    </source>
</evidence>
<dbReference type="OrthoDB" id="1365577at2"/>
<dbReference type="EMBL" id="NIZW01000007">
    <property type="protein sequence ID" value="PHQ35265.1"/>
    <property type="molecule type" value="Genomic_DNA"/>
</dbReference>
<sequence>MPQTQREGLYGNVIEHKNNNVFRVALNCGVECDASVPNTVARDVFRIGPGDPVAIQRSTPPRLDCIVGFSPCQYYRRYWNEDSGGLCSGWGGSHFLFEVHPDGWVARQIQRFDNGELLIYDETCDEDSFGGRSIVPLEADEYGPFSIDRSEFLNNWKPNLAVNRSEGGEPDDARESPS</sequence>
<gene>
    <name evidence="1" type="ORF">CEE69_09490</name>
</gene>
<dbReference type="RefSeq" id="WP_099260493.1">
    <property type="nucleotide sequence ID" value="NZ_NIZW01000007.1"/>
</dbReference>
<name>A0A2G1W897_9BACT</name>
<dbReference type="Proteomes" id="UP000225740">
    <property type="component" value="Unassembled WGS sequence"/>
</dbReference>
<organism evidence="1 2">
    <name type="scientific">Rhodopirellula bahusiensis</name>
    <dbReference type="NCBI Taxonomy" id="2014065"/>
    <lineage>
        <taxon>Bacteria</taxon>
        <taxon>Pseudomonadati</taxon>
        <taxon>Planctomycetota</taxon>
        <taxon>Planctomycetia</taxon>
        <taxon>Pirellulales</taxon>
        <taxon>Pirellulaceae</taxon>
        <taxon>Rhodopirellula</taxon>
    </lineage>
</organism>
<dbReference type="GeneID" id="90608405"/>